<gene>
    <name evidence="2" type="ORF">HUG12_11115</name>
</gene>
<organism evidence="2 3">
    <name type="scientific">Halorarum salinum</name>
    <dbReference type="NCBI Taxonomy" id="2743089"/>
    <lineage>
        <taxon>Archaea</taxon>
        <taxon>Methanobacteriati</taxon>
        <taxon>Methanobacteriota</taxon>
        <taxon>Stenosarchaea group</taxon>
        <taxon>Halobacteria</taxon>
        <taxon>Halobacteriales</taxon>
        <taxon>Haloferacaceae</taxon>
        <taxon>Halorarum</taxon>
    </lineage>
</organism>
<protein>
    <submittedName>
        <fullName evidence="2">Uncharacterized protein</fullName>
    </submittedName>
</protein>
<sequence>MLDSLRTAAGDYRRTPAAIPAAAAPLVVPAVFLAGATLVVELARSLIPFGLLALALVAQIGRLTSAPANAVVEALLAGERTHEAVETARGRAAERVAAAAVERVAVVAGTVVVGTAVVTASLALATAGGYALAAAGVVAPQNSFTVLLVVTIGLVGVGAGVGAPLRIGTSLAGDVAATRATAAAIAVARRRPRGTTALIVLRVVPWAVVLLAVAAELLVRTGPPVETTLLVAPVVVAAVATPLAVGLERRMAASMPSPTSPPSVTSMLPGRRVLLAGVVVLAAVATPTIAVRVSDSRPSLGPSGAVAATDSAESVVATAGDATRRTNHYENATAWAYNDTTGRMEPTLSVDRGWDGDDRRAVLVPDPHVAGNPPGMGPIFYGDGTVAFGYDVPFSGPFGGSVVYDAGRWTVVSVPGESLGMTDDGGPERRLEGVGVDADEVPWRVLSRGNDSVVVGVERPERLAGPFGVDADDVAADSHVRLTVDAHTGRPRTLSVNRNVTDEGDRRHLRTVVDYGEWETYDLRRPEPIRNPTAPELFWDALGY</sequence>
<dbReference type="AlphaFoldDB" id="A0A7D5LAY4"/>
<evidence type="ECO:0000313" key="3">
    <source>
        <dbReference type="Proteomes" id="UP000509626"/>
    </source>
</evidence>
<feature type="transmembrane region" description="Helical" evidence="1">
    <location>
        <begin position="144"/>
        <end position="163"/>
    </location>
</feature>
<dbReference type="GeneID" id="56038016"/>
<name>A0A7D5LAY4_9EURY</name>
<dbReference type="EMBL" id="CP058579">
    <property type="protein sequence ID" value="QLG62248.1"/>
    <property type="molecule type" value="Genomic_DNA"/>
</dbReference>
<keyword evidence="1" id="KW-1133">Transmembrane helix</keyword>
<dbReference type="RefSeq" id="WP_179268833.1">
    <property type="nucleotide sequence ID" value="NZ_CP058579.1"/>
</dbReference>
<dbReference type="KEGG" id="halu:HUG12_11115"/>
<keyword evidence="3" id="KW-1185">Reference proteome</keyword>
<dbReference type="Proteomes" id="UP000509626">
    <property type="component" value="Chromosome"/>
</dbReference>
<feature type="transmembrane region" description="Helical" evidence="1">
    <location>
        <begin position="230"/>
        <end position="247"/>
    </location>
</feature>
<reference evidence="2 3" key="1">
    <citation type="submission" date="2020-06" db="EMBL/GenBank/DDBJ databases">
        <title>NJ-3-1, isolated from saline soil.</title>
        <authorList>
            <person name="Cui H.L."/>
            <person name="Shi X."/>
        </authorList>
    </citation>
    <scope>NUCLEOTIDE SEQUENCE [LARGE SCALE GENOMIC DNA]</scope>
    <source>
        <strain evidence="2 3">NJ-3-1</strain>
    </source>
</reference>
<evidence type="ECO:0000256" key="1">
    <source>
        <dbReference type="SAM" id="Phobius"/>
    </source>
</evidence>
<keyword evidence="1" id="KW-0472">Membrane</keyword>
<feature type="transmembrane region" description="Helical" evidence="1">
    <location>
        <begin position="199"/>
        <end position="218"/>
    </location>
</feature>
<evidence type="ECO:0000313" key="2">
    <source>
        <dbReference type="EMBL" id="QLG62248.1"/>
    </source>
</evidence>
<feature type="transmembrane region" description="Helical" evidence="1">
    <location>
        <begin position="104"/>
        <end position="132"/>
    </location>
</feature>
<feature type="transmembrane region" description="Helical" evidence="1">
    <location>
        <begin position="21"/>
        <end position="40"/>
    </location>
</feature>
<proteinExistence type="predicted"/>
<accession>A0A7D5LAY4</accession>
<feature type="transmembrane region" description="Helical" evidence="1">
    <location>
        <begin position="273"/>
        <end position="293"/>
    </location>
</feature>
<keyword evidence="1" id="KW-0812">Transmembrane</keyword>